<feature type="domain" description="Blue (type 1) copper" evidence="4">
    <location>
        <begin position="54"/>
        <end position="164"/>
    </location>
</feature>
<feature type="signal peptide" evidence="3">
    <location>
        <begin position="1"/>
        <end position="32"/>
    </location>
</feature>
<organism evidence="5 6">
    <name type="scientific">Pedococcus ginsenosidimutans</name>
    <dbReference type="NCBI Taxonomy" id="490570"/>
    <lineage>
        <taxon>Bacteria</taxon>
        <taxon>Bacillati</taxon>
        <taxon>Actinomycetota</taxon>
        <taxon>Actinomycetes</taxon>
        <taxon>Micrococcales</taxon>
        <taxon>Intrasporangiaceae</taxon>
        <taxon>Pedococcus</taxon>
    </lineage>
</organism>
<proteinExistence type="predicted"/>
<dbReference type="EMBL" id="BAABLO010000012">
    <property type="protein sequence ID" value="GAA4731703.1"/>
    <property type="molecule type" value="Genomic_DNA"/>
</dbReference>
<dbReference type="InterPro" id="IPR000923">
    <property type="entry name" value="BlueCu_1"/>
</dbReference>
<dbReference type="SUPFAM" id="SSF49503">
    <property type="entry name" value="Cupredoxins"/>
    <property type="match status" value="2"/>
</dbReference>
<dbReference type="Gene3D" id="2.60.40.420">
    <property type="entry name" value="Cupredoxins - blue copper proteins"/>
    <property type="match status" value="2"/>
</dbReference>
<dbReference type="Pfam" id="PF00127">
    <property type="entry name" value="Copper-bind"/>
    <property type="match status" value="2"/>
</dbReference>
<evidence type="ECO:0000256" key="2">
    <source>
        <dbReference type="ARBA" id="ARBA00023008"/>
    </source>
</evidence>
<accession>A0ABP8YJ46</accession>
<sequence length="318" mass="33713">MHVNVIPRRLALLMAGLVALALPVAFGQSATASTPSPVTWHVRVGTETPDMAVSAMSFLPRQVWINRGDTVHWTAGSAEPHTVTFLAPGTTLPDFNPFDTTQTTAQGTHRYDGTAYTNSGIIATQPIFTFTKPAASYDLKFTKTGNFTYYCLLHGVMMKGVVHVRAAGTAYPYTQADYNQVGHQQGQVLLARGMRAWQEAKEAHPATGGAVQVGIDGMGFSVMRFIRTHATVHVGQSVSFAVAGPGAPHTVTFGQEPPIPAVLMPSGDPTHYAGGDLNSGVIAPGTPFVVTFTKAGKFSYICAIHDGMGMVGDVTVLP</sequence>
<dbReference type="InterPro" id="IPR008972">
    <property type="entry name" value="Cupredoxin"/>
</dbReference>
<evidence type="ECO:0000259" key="4">
    <source>
        <dbReference type="Pfam" id="PF00127"/>
    </source>
</evidence>
<evidence type="ECO:0000256" key="3">
    <source>
        <dbReference type="SAM" id="SignalP"/>
    </source>
</evidence>
<feature type="domain" description="Blue (type 1) copper" evidence="4">
    <location>
        <begin position="221"/>
        <end position="316"/>
    </location>
</feature>
<keyword evidence="2" id="KW-0186">Copper</keyword>
<evidence type="ECO:0000313" key="5">
    <source>
        <dbReference type="EMBL" id="GAA4731703.1"/>
    </source>
</evidence>
<name>A0ABP8YJ46_9MICO</name>
<comment type="caution">
    <text evidence="5">The sequence shown here is derived from an EMBL/GenBank/DDBJ whole genome shotgun (WGS) entry which is preliminary data.</text>
</comment>
<protein>
    <recommendedName>
        <fullName evidence="4">Blue (type 1) copper domain-containing protein</fullName>
    </recommendedName>
</protein>
<keyword evidence="1" id="KW-0479">Metal-binding</keyword>
<reference evidence="6" key="1">
    <citation type="journal article" date="2019" name="Int. J. Syst. Evol. Microbiol.">
        <title>The Global Catalogue of Microorganisms (GCM) 10K type strain sequencing project: providing services to taxonomists for standard genome sequencing and annotation.</title>
        <authorList>
            <consortium name="The Broad Institute Genomics Platform"/>
            <consortium name="The Broad Institute Genome Sequencing Center for Infectious Disease"/>
            <person name="Wu L."/>
            <person name="Ma J."/>
        </authorList>
    </citation>
    <scope>NUCLEOTIDE SEQUENCE [LARGE SCALE GENOMIC DNA]</scope>
    <source>
        <strain evidence="6">JCM 18961</strain>
    </source>
</reference>
<dbReference type="PANTHER" id="PTHR36507">
    <property type="entry name" value="BLL1555 PROTEIN"/>
    <property type="match status" value="1"/>
</dbReference>
<evidence type="ECO:0000313" key="6">
    <source>
        <dbReference type="Proteomes" id="UP001500556"/>
    </source>
</evidence>
<dbReference type="Proteomes" id="UP001500556">
    <property type="component" value="Unassembled WGS sequence"/>
</dbReference>
<evidence type="ECO:0000256" key="1">
    <source>
        <dbReference type="ARBA" id="ARBA00022723"/>
    </source>
</evidence>
<keyword evidence="6" id="KW-1185">Reference proteome</keyword>
<gene>
    <name evidence="5" type="ORF">GCM10025782_33600</name>
</gene>
<feature type="chain" id="PRO_5045355174" description="Blue (type 1) copper domain-containing protein" evidence="3">
    <location>
        <begin position="33"/>
        <end position="318"/>
    </location>
</feature>
<keyword evidence="3" id="KW-0732">Signal</keyword>
<dbReference type="InterPro" id="IPR052721">
    <property type="entry name" value="ET_Amicyanin"/>
</dbReference>
<dbReference type="PANTHER" id="PTHR36507:SF1">
    <property type="entry name" value="BLL1555 PROTEIN"/>
    <property type="match status" value="1"/>
</dbReference>